<comment type="caution">
    <text evidence="1">The sequence shown here is derived from an EMBL/GenBank/DDBJ whole genome shotgun (WGS) entry which is preliminary data.</text>
</comment>
<evidence type="ECO:0008006" key="3">
    <source>
        <dbReference type="Google" id="ProtNLM"/>
    </source>
</evidence>
<organism evidence="1 2">
    <name type="scientific">Pseudonocardia charpentierae</name>
    <dbReference type="NCBI Taxonomy" id="3075545"/>
    <lineage>
        <taxon>Bacteria</taxon>
        <taxon>Bacillati</taxon>
        <taxon>Actinomycetota</taxon>
        <taxon>Actinomycetes</taxon>
        <taxon>Pseudonocardiales</taxon>
        <taxon>Pseudonocardiaceae</taxon>
        <taxon>Pseudonocardia</taxon>
    </lineage>
</organism>
<dbReference type="Proteomes" id="UP001183202">
    <property type="component" value="Unassembled WGS sequence"/>
</dbReference>
<keyword evidence="2" id="KW-1185">Reference proteome</keyword>
<dbReference type="RefSeq" id="WP_311559487.1">
    <property type="nucleotide sequence ID" value="NZ_JAVREJ010000024.1"/>
</dbReference>
<evidence type="ECO:0000313" key="1">
    <source>
        <dbReference type="EMBL" id="MDT0352976.1"/>
    </source>
</evidence>
<evidence type="ECO:0000313" key="2">
    <source>
        <dbReference type="Proteomes" id="UP001183202"/>
    </source>
</evidence>
<reference evidence="2" key="1">
    <citation type="submission" date="2023-07" db="EMBL/GenBank/DDBJ databases">
        <title>30 novel species of actinomycetes from the DSMZ collection.</title>
        <authorList>
            <person name="Nouioui I."/>
        </authorList>
    </citation>
    <scope>NUCLEOTIDE SEQUENCE [LARGE SCALE GENOMIC DNA]</scope>
    <source>
        <strain evidence="2">DSM 45834</strain>
    </source>
</reference>
<proteinExistence type="predicted"/>
<sequence>MNIYERWETEKELLAFRGSGPDSGTAARILDADMKRYVIASVEDP</sequence>
<dbReference type="EMBL" id="JAVREJ010000024">
    <property type="protein sequence ID" value="MDT0352976.1"/>
    <property type="molecule type" value="Genomic_DNA"/>
</dbReference>
<protein>
    <recommendedName>
        <fullName evidence="3">Antibiotic biosynthesis monooxygenase</fullName>
    </recommendedName>
</protein>
<name>A0ABU2NGA3_9PSEU</name>
<gene>
    <name evidence="1" type="ORF">RM445_26015</name>
</gene>
<accession>A0ABU2NGA3</accession>